<evidence type="ECO:0000256" key="3">
    <source>
        <dbReference type="ARBA" id="ARBA00023015"/>
    </source>
</evidence>
<dbReference type="PANTHER" id="PTHR30173">
    <property type="entry name" value="SIGMA 19 FACTOR"/>
    <property type="match status" value="1"/>
</dbReference>
<dbReference type="CDD" id="cd06171">
    <property type="entry name" value="Sigma70_r4"/>
    <property type="match status" value="1"/>
</dbReference>
<evidence type="ECO:0000256" key="5">
    <source>
        <dbReference type="ARBA" id="ARBA00023163"/>
    </source>
</evidence>
<dbReference type="NCBIfam" id="TIGR02957">
    <property type="entry name" value="SigX4"/>
    <property type="match status" value="1"/>
</dbReference>
<dbReference type="Gene3D" id="1.10.10.10">
    <property type="entry name" value="Winged helix-like DNA-binding domain superfamily/Winged helix DNA-binding domain"/>
    <property type="match status" value="1"/>
</dbReference>
<accession>A0ABW7QBQ1</accession>
<evidence type="ECO:0000313" key="9">
    <source>
        <dbReference type="Proteomes" id="UP001610861"/>
    </source>
</evidence>
<dbReference type="EMBL" id="JBIQWL010000005">
    <property type="protein sequence ID" value="MFH8251563.1"/>
    <property type="molecule type" value="Genomic_DNA"/>
</dbReference>
<name>A0ABW7QBQ1_9MICO</name>
<keyword evidence="3" id="KW-0805">Transcription regulation</keyword>
<comment type="subunit">
    <text evidence="2">Interacts transiently with the RNA polymerase catalytic core formed by RpoA, RpoB, RpoC and RpoZ (2 alpha, 1 beta, 1 beta' and 1 omega subunit) to form the RNA polymerase holoenzyme that can initiate transcription.</text>
</comment>
<gene>
    <name evidence="8" type="ORF">ACH3VR_14435</name>
</gene>
<dbReference type="SUPFAM" id="SSF54427">
    <property type="entry name" value="NTF2-like"/>
    <property type="match status" value="1"/>
</dbReference>
<dbReference type="Pfam" id="PF04542">
    <property type="entry name" value="Sigma70_r2"/>
    <property type="match status" value="1"/>
</dbReference>
<proteinExistence type="inferred from homology"/>
<dbReference type="Pfam" id="PF08281">
    <property type="entry name" value="Sigma70_r4_2"/>
    <property type="match status" value="1"/>
</dbReference>
<evidence type="ECO:0000256" key="1">
    <source>
        <dbReference type="ARBA" id="ARBA00010641"/>
    </source>
</evidence>
<dbReference type="InterPro" id="IPR013324">
    <property type="entry name" value="RNA_pol_sigma_r3/r4-like"/>
</dbReference>
<protein>
    <submittedName>
        <fullName evidence="8">RNA polymerase sigma-70 factor</fullName>
    </submittedName>
</protein>
<evidence type="ECO:0000256" key="2">
    <source>
        <dbReference type="ARBA" id="ARBA00011344"/>
    </source>
</evidence>
<dbReference type="InterPro" id="IPR014303">
    <property type="entry name" value="RNA_pol_sigma-70_ECF"/>
</dbReference>
<dbReference type="Gene3D" id="3.10.450.50">
    <property type="match status" value="1"/>
</dbReference>
<dbReference type="Proteomes" id="UP001610861">
    <property type="component" value="Unassembled WGS sequence"/>
</dbReference>
<dbReference type="NCBIfam" id="TIGR02937">
    <property type="entry name" value="sigma70-ECF"/>
    <property type="match status" value="1"/>
</dbReference>
<dbReference type="InterPro" id="IPR032710">
    <property type="entry name" value="NTF2-like_dom_sf"/>
</dbReference>
<comment type="similarity">
    <text evidence="1">Belongs to the sigma-70 factor family. ECF subfamily.</text>
</comment>
<dbReference type="InterPro" id="IPR013325">
    <property type="entry name" value="RNA_pol_sigma_r2"/>
</dbReference>
<dbReference type="RefSeq" id="WP_397557018.1">
    <property type="nucleotide sequence ID" value="NZ_JBIQWL010000005.1"/>
</dbReference>
<dbReference type="InterPro" id="IPR052704">
    <property type="entry name" value="ECF_Sigma-70_Domain"/>
</dbReference>
<evidence type="ECO:0000259" key="7">
    <source>
        <dbReference type="Pfam" id="PF08281"/>
    </source>
</evidence>
<dbReference type="InterPro" id="IPR007627">
    <property type="entry name" value="RNA_pol_sigma70_r2"/>
</dbReference>
<evidence type="ECO:0000256" key="4">
    <source>
        <dbReference type="ARBA" id="ARBA00023082"/>
    </source>
</evidence>
<dbReference type="PANTHER" id="PTHR30173:SF36">
    <property type="entry name" value="ECF RNA POLYMERASE SIGMA FACTOR SIGJ"/>
    <property type="match status" value="1"/>
</dbReference>
<reference evidence="8 9" key="1">
    <citation type="submission" date="2024-09" db="EMBL/GenBank/DDBJ databases">
        <authorList>
            <person name="Pan X."/>
        </authorList>
    </citation>
    <scope>NUCLEOTIDE SEQUENCE [LARGE SCALE GENOMIC DNA]</scope>
    <source>
        <strain evidence="8 9">B2969</strain>
    </source>
</reference>
<keyword evidence="9" id="KW-1185">Reference proteome</keyword>
<evidence type="ECO:0000259" key="6">
    <source>
        <dbReference type="Pfam" id="PF04542"/>
    </source>
</evidence>
<dbReference type="InterPro" id="IPR036388">
    <property type="entry name" value="WH-like_DNA-bd_sf"/>
</dbReference>
<dbReference type="SUPFAM" id="SSF88659">
    <property type="entry name" value="Sigma3 and sigma4 domains of RNA polymerase sigma factors"/>
    <property type="match status" value="1"/>
</dbReference>
<evidence type="ECO:0000313" key="8">
    <source>
        <dbReference type="EMBL" id="MFH8251563.1"/>
    </source>
</evidence>
<feature type="domain" description="RNA polymerase sigma-70 region 2" evidence="6">
    <location>
        <begin position="22"/>
        <end position="84"/>
    </location>
</feature>
<dbReference type="NCBIfam" id="NF007214">
    <property type="entry name" value="PRK09636.1"/>
    <property type="match status" value="1"/>
</dbReference>
<sequence length="301" mass="32927">MNRADSTQPGDDGLSSAAAVFAASRRRLFGIAYRMLGSVADAEDILQDTWIRWQAADRHEIVEPAAFLATITTRLSINSLQSARVRRETYIGPWLPEPINTEDDPALGAERGEALTLAMLILLEKLTPTERAAYVLREALDYPYERIAEVVETSVAGARQLVSRARKHLAADRRAVVEPTQHRRLLEAFLKAAQHGDVAALEELFAQDVVSYTDGNGAKLAARIPVAGRARVAAFVAAFAHHFWTGKEIDWVEINGRPAALLIEGGTVTTAISLTPSSDGILQLLWTMAPEKLRHVTTAES</sequence>
<dbReference type="SUPFAM" id="SSF88946">
    <property type="entry name" value="Sigma2 domain of RNA polymerase sigma factors"/>
    <property type="match status" value="1"/>
</dbReference>
<comment type="caution">
    <text evidence="8">The sequence shown here is derived from an EMBL/GenBank/DDBJ whole genome shotgun (WGS) entry which is preliminary data.</text>
</comment>
<dbReference type="InterPro" id="IPR014284">
    <property type="entry name" value="RNA_pol_sigma-70_dom"/>
</dbReference>
<dbReference type="Gene3D" id="1.10.1740.10">
    <property type="match status" value="1"/>
</dbReference>
<feature type="domain" description="RNA polymerase sigma factor 70 region 4 type 2" evidence="7">
    <location>
        <begin position="122"/>
        <end position="169"/>
    </location>
</feature>
<keyword evidence="5" id="KW-0804">Transcription</keyword>
<keyword evidence="4" id="KW-0731">Sigma factor</keyword>
<organism evidence="8 9">
    <name type="scientific">Microbacterium alkaliflavum</name>
    <dbReference type="NCBI Taxonomy" id="3248839"/>
    <lineage>
        <taxon>Bacteria</taxon>
        <taxon>Bacillati</taxon>
        <taxon>Actinomycetota</taxon>
        <taxon>Actinomycetes</taxon>
        <taxon>Micrococcales</taxon>
        <taxon>Microbacteriaceae</taxon>
        <taxon>Microbacterium</taxon>
    </lineage>
</organism>
<dbReference type="InterPro" id="IPR013249">
    <property type="entry name" value="RNA_pol_sigma70_r4_t2"/>
</dbReference>